<dbReference type="Pfam" id="PF05120">
    <property type="entry name" value="GvpG"/>
    <property type="match status" value="1"/>
</dbReference>
<accession>A0A7X1MBX6</accession>
<dbReference type="RefSeq" id="WP_186282974.1">
    <property type="nucleotide sequence ID" value="NZ_JACMSF010000015.1"/>
</dbReference>
<protein>
    <submittedName>
        <fullName evidence="1">Gas vesicle protein GvpG</fullName>
    </submittedName>
</protein>
<dbReference type="InterPro" id="IPR007804">
    <property type="entry name" value="GvpG"/>
</dbReference>
<proteinExistence type="predicted"/>
<dbReference type="AlphaFoldDB" id="A0A7X1MBX6"/>
<dbReference type="Proteomes" id="UP000584670">
    <property type="component" value="Unassembled WGS sequence"/>
</dbReference>
<organism evidence="1 2">
    <name type="scientific">Streptomyces cupreus</name>
    <dbReference type="NCBI Taxonomy" id="2759956"/>
    <lineage>
        <taxon>Bacteria</taxon>
        <taxon>Bacillati</taxon>
        <taxon>Actinomycetota</taxon>
        <taxon>Actinomycetes</taxon>
        <taxon>Kitasatosporales</taxon>
        <taxon>Streptomycetaceae</taxon>
        <taxon>Streptomyces</taxon>
    </lineage>
</organism>
<dbReference type="EMBL" id="JACMSF010000015">
    <property type="protein sequence ID" value="MBC2903085.1"/>
    <property type="molecule type" value="Genomic_DNA"/>
</dbReference>
<reference evidence="1 2" key="1">
    <citation type="submission" date="2020-08" db="EMBL/GenBank/DDBJ databases">
        <title>Streptomyces sp. PSKA01 genome sequencing and assembly.</title>
        <authorList>
            <person name="Mandal S."/>
            <person name="Maiti P.K."/>
            <person name="Das P."/>
        </authorList>
    </citation>
    <scope>NUCLEOTIDE SEQUENCE [LARGE SCALE GENOMIC DNA]</scope>
    <source>
        <strain evidence="1 2">PSKA01</strain>
    </source>
</reference>
<gene>
    <name evidence="1" type="ORF">H4N64_16000</name>
</gene>
<keyword evidence="2" id="KW-1185">Reference proteome</keyword>
<evidence type="ECO:0000313" key="2">
    <source>
        <dbReference type="Proteomes" id="UP000584670"/>
    </source>
</evidence>
<name>A0A7X1MBX6_9ACTN</name>
<sequence length="75" mass="8623">MGLVGEVLLLPFAPVRGSGWVIGQVLREAERVYRDPVTVRAQLARLEEQLETGEIDEEEFDRREDELLDRLEGTR</sequence>
<comment type="caution">
    <text evidence="1">The sequence shown here is derived from an EMBL/GenBank/DDBJ whole genome shotgun (WGS) entry which is preliminary data.</text>
</comment>
<evidence type="ECO:0000313" key="1">
    <source>
        <dbReference type="EMBL" id="MBC2903085.1"/>
    </source>
</evidence>